<comment type="catalytic activity">
    <reaction evidence="3 4">
        <text>an acyl phosphate + H2O = a carboxylate + phosphate + H(+)</text>
        <dbReference type="Rhea" id="RHEA:14965"/>
        <dbReference type="ChEBI" id="CHEBI:15377"/>
        <dbReference type="ChEBI" id="CHEBI:15378"/>
        <dbReference type="ChEBI" id="CHEBI:29067"/>
        <dbReference type="ChEBI" id="CHEBI:43474"/>
        <dbReference type="ChEBI" id="CHEBI:59918"/>
        <dbReference type="EC" id="3.6.1.7"/>
    </reaction>
</comment>
<evidence type="ECO:0000256" key="2">
    <source>
        <dbReference type="ARBA" id="ARBA00012150"/>
    </source>
</evidence>
<evidence type="ECO:0000313" key="8">
    <source>
        <dbReference type="Proteomes" id="UP000298656"/>
    </source>
</evidence>
<keyword evidence="4" id="KW-0378">Hydrolase</keyword>
<proteinExistence type="inferred from homology"/>
<dbReference type="AlphaFoldDB" id="A0A4P8IQQ0"/>
<comment type="similarity">
    <text evidence="1 5">Belongs to the acylphosphatase family.</text>
</comment>
<dbReference type="InterPro" id="IPR036046">
    <property type="entry name" value="Acylphosphatase-like_dom_sf"/>
</dbReference>
<dbReference type="EMBL" id="CP040077">
    <property type="protein sequence ID" value="QCP48279.1"/>
    <property type="molecule type" value="Genomic_DNA"/>
</dbReference>
<name>A0A4P8IQQ0_9BURK</name>
<feature type="active site" evidence="4">
    <location>
        <position position="44"/>
    </location>
</feature>
<dbReference type="KEGG" id="tvl:FAZ95_03185"/>
<evidence type="ECO:0000256" key="3">
    <source>
        <dbReference type="ARBA" id="ARBA00047645"/>
    </source>
</evidence>
<feature type="domain" description="Acylphosphatase-like" evidence="6">
    <location>
        <begin position="11"/>
        <end position="99"/>
    </location>
</feature>
<sequence length="101" mass="11248">MTPENDSDLQTRVVRVYGRVQGVGYRQACIEEAMAVGITGWVRNRMDGSVEAVLQGNLKQLDRICDWLVDGAHAALVDRLEFKELAPPVARFDEFKLAATV</sequence>
<dbReference type="PRINTS" id="PR00112">
    <property type="entry name" value="ACYLPHPHTASE"/>
</dbReference>
<dbReference type="OrthoDB" id="5295388at2"/>
<evidence type="ECO:0000259" key="6">
    <source>
        <dbReference type="PROSITE" id="PS51160"/>
    </source>
</evidence>
<reference evidence="7 8" key="1">
    <citation type="submission" date="2019-05" db="EMBL/GenBank/DDBJ databases">
        <title>Burkholderia sp. DHOD12, isolated from subtropical forest soil.</title>
        <authorList>
            <person name="Gao Z.-H."/>
            <person name="Qiu L.-H."/>
        </authorList>
    </citation>
    <scope>NUCLEOTIDE SEQUENCE [LARGE SCALE GENOMIC DNA]</scope>
    <source>
        <strain evidence="7 8">DHOD12</strain>
    </source>
</reference>
<dbReference type="EC" id="3.6.1.7" evidence="2 4"/>
<evidence type="ECO:0000313" key="7">
    <source>
        <dbReference type="EMBL" id="QCP48279.1"/>
    </source>
</evidence>
<dbReference type="SUPFAM" id="SSF54975">
    <property type="entry name" value="Acylphosphatase/BLUF domain-like"/>
    <property type="match status" value="1"/>
</dbReference>
<dbReference type="PROSITE" id="PS51160">
    <property type="entry name" value="ACYLPHOSPHATASE_3"/>
    <property type="match status" value="1"/>
</dbReference>
<keyword evidence="8" id="KW-1185">Reference proteome</keyword>
<dbReference type="InterPro" id="IPR017968">
    <property type="entry name" value="Acylphosphatase_CS"/>
</dbReference>
<dbReference type="Pfam" id="PF00708">
    <property type="entry name" value="Acylphosphatase"/>
    <property type="match status" value="1"/>
</dbReference>
<dbReference type="PANTHER" id="PTHR47268:SF4">
    <property type="entry name" value="ACYLPHOSPHATASE"/>
    <property type="match status" value="1"/>
</dbReference>
<dbReference type="PROSITE" id="PS00151">
    <property type="entry name" value="ACYLPHOSPHATASE_2"/>
    <property type="match status" value="1"/>
</dbReference>
<dbReference type="RefSeq" id="WP_137331121.1">
    <property type="nucleotide sequence ID" value="NZ_CP040077.1"/>
</dbReference>
<evidence type="ECO:0000256" key="1">
    <source>
        <dbReference type="ARBA" id="ARBA00005614"/>
    </source>
</evidence>
<accession>A0A4P8IQQ0</accession>
<dbReference type="InterPro" id="IPR001792">
    <property type="entry name" value="Acylphosphatase-like_dom"/>
</dbReference>
<dbReference type="GO" id="GO:0003998">
    <property type="term" value="F:acylphosphatase activity"/>
    <property type="evidence" value="ECO:0007669"/>
    <property type="project" value="UniProtKB-EC"/>
</dbReference>
<dbReference type="Gene3D" id="3.30.70.100">
    <property type="match status" value="1"/>
</dbReference>
<dbReference type="InterPro" id="IPR020456">
    <property type="entry name" value="Acylphosphatase"/>
</dbReference>
<dbReference type="PANTHER" id="PTHR47268">
    <property type="entry name" value="ACYLPHOSPHATASE"/>
    <property type="match status" value="1"/>
</dbReference>
<dbReference type="Proteomes" id="UP000298656">
    <property type="component" value="Chromosome 1"/>
</dbReference>
<evidence type="ECO:0000256" key="5">
    <source>
        <dbReference type="RuleBase" id="RU004168"/>
    </source>
</evidence>
<gene>
    <name evidence="7" type="ORF">FAZ95_03185</name>
</gene>
<evidence type="ECO:0000256" key="4">
    <source>
        <dbReference type="PROSITE-ProRule" id="PRU00520"/>
    </source>
</evidence>
<organism evidence="7 8">
    <name type="scientific">Trinickia violacea</name>
    <dbReference type="NCBI Taxonomy" id="2571746"/>
    <lineage>
        <taxon>Bacteria</taxon>
        <taxon>Pseudomonadati</taxon>
        <taxon>Pseudomonadota</taxon>
        <taxon>Betaproteobacteria</taxon>
        <taxon>Burkholderiales</taxon>
        <taxon>Burkholderiaceae</taxon>
        <taxon>Trinickia</taxon>
    </lineage>
</organism>
<feature type="active site" evidence="4">
    <location>
        <position position="26"/>
    </location>
</feature>
<protein>
    <recommendedName>
        <fullName evidence="2 4">acylphosphatase</fullName>
        <ecNumber evidence="2 4">3.6.1.7</ecNumber>
    </recommendedName>
</protein>